<keyword evidence="8" id="KW-0804">Transcription</keyword>
<sequence length="299" mass="32977">METRRRKARIESDGSALEAEEGGVGGGYEESRKKRIEENKLRLQKLGILDLSQKLKSELRSPKSKSPPRKPKKGSSMPLMMRSSSRLKSKPSVNYSELRAKSTKIKKSRDVVVRIKRGLKPEIYTEEDQKLLGGCETVWTLAVDGYENGKRVYDALNGTSCHQCRQKTLGQHTECSKCGSGYGQLCGDCLYMRYGENVTEVSQNPNWVCPVCRDICNCSICRQAKGWAPTGNLYRKVIKLGYKSVAHYLIQARSLGSAEEQAVVALSSMNGLKSVENASSGGSADLEASHESSSTAESH</sequence>
<dbReference type="Gramene" id="Kaladp0018s0126.1.v1.1">
    <property type="protein sequence ID" value="Kaladp0018s0126.1.v1.1"/>
    <property type="gene ID" value="Kaladp0018s0126.v1.1"/>
</dbReference>
<dbReference type="GO" id="GO:0006355">
    <property type="term" value="P:regulation of DNA-templated transcription"/>
    <property type="evidence" value="ECO:0007669"/>
    <property type="project" value="InterPro"/>
</dbReference>
<evidence type="ECO:0000256" key="3">
    <source>
        <dbReference type="ARBA" id="ARBA00022490"/>
    </source>
</evidence>
<keyword evidence="5" id="KW-0597">Phosphoprotein</keyword>
<evidence type="ECO:0000313" key="12">
    <source>
        <dbReference type="EnsemblPlants" id="Kaladp0018s0126.1.v1.1"/>
    </source>
</evidence>
<feature type="region of interest" description="Disordered" evidence="10">
    <location>
        <begin position="1"/>
        <end position="33"/>
    </location>
</feature>
<protein>
    <recommendedName>
        <fullName evidence="11">Zinc-finger domain-containing protein</fullName>
    </recommendedName>
</protein>
<feature type="compositionally biased region" description="Basic residues" evidence="10">
    <location>
        <begin position="62"/>
        <end position="73"/>
    </location>
</feature>
<evidence type="ECO:0000256" key="1">
    <source>
        <dbReference type="ARBA" id="ARBA00004123"/>
    </source>
</evidence>
<dbReference type="AlphaFoldDB" id="A0A7N0ZR74"/>
<evidence type="ECO:0000256" key="6">
    <source>
        <dbReference type="ARBA" id="ARBA00022843"/>
    </source>
</evidence>
<dbReference type="Proteomes" id="UP000594263">
    <property type="component" value="Unplaced"/>
</dbReference>
<evidence type="ECO:0000313" key="13">
    <source>
        <dbReference type="Proteomes" id="UP000594263"/>
    </source>
</evidence>
<evidence type="ECO:0000256" key="7">
    <source>
        <dbReference type="ARBA" id="ARBA00023015"/>
    </source>
</evidence>
<keyword evidence="7" id="KW-0805">Transcription regulation</keyword>
<evidence type="ECO:0000256" key="4">
    <source>
        <dbReference type="ARBA" id="ARBA00022499"/>
    </source>
</evidence>
<feature type="region of interest" description="Disordered" evidence="10">
    <location>
        <begin position="54"/>
        <end position="100"/>
    </location>
</feature>
<dbReference type="PANTHER" id="PTHR31169:SF33">
    <property type="entry name" value="CELL DIVISION CYCLE-ASSOCIATED 7-LIKE PROTEIN"/>
    <property type="match status" value="1"/>
</dbReference>
<organism evidence="12 13">
    <name type="scientific">Kalanchoe fedtschenkoi</name>
    <name type="common">Lavender scallops</name>
    <name type="synonym">South American air plant</name>
    <dbReference type="NCBI Taxonomy" id="63787"/>
    <lineage>
        <taxon>Eukaryota</taxon>
        <taxon>Viridiplantae</taxon>
        <taxon>Streptophyta</taxon>
        <taxon>Embryophyta</taxon>
        <taxon>Tracheophyta</taxon>
        <taxon>Spermatophyta</taxon>
        <taxon>Magnoliopsida</taxon>
        <taxon>eudicotyledons</taxon>
        <taxon>Gunneridae</taxon>
        <taxon>Pentapetalae</taxon>
        <taxon>Saxifragales</taxon>
        <taxon>Crassulaceae</taxon>
        <taxon>Kalanchoe</taxon>
    </lineage>
</organism>
<proteinExistence type="predicted"/>
<dbReference type="PANTHER" id="PTHR31169">
    <property type="entry name" value="OS05G0300700 PROTEIN"/>
    <property type="match status" value="1"/>
</dbReference>
<keyword evidence="3" id="KW-0963">Cytoplasm</keyword>
<feature type="domain" description="Zinc-finger" evidence="11">
    <location>
        <begin position="153"/>
        <end position="249"/>
    </location>
</feature>
<dbReference type="GO" id="GO:0005737">
    <property type="term" value="C:cytoplasm"/>
    <property type="evidence" value="ECO:0007669"/>
    <property type="project" value="UniProtKB-SubCell"/>
</dbReference>
<reference evidence="12" key="1">
    <citation type="submission" date="2021-01" db="UniProtKB">
        <authorList>
            <consortium name="EnsemblPlants"/>
        </authorList>
    </citation>
    <scope>IDENTIFICATION</scope>
</reference>
<comment type="subcellular location">
    <subcellularLocation>
        <location evidence="2">Cytoplasm</location>
    </subcellularLocation>
    <subcellularLocation>
        <location evidence="1">Nucleus</location>
    </subcellularLocation>
</comment>
<feature type="region of interest" description="Disordered" evidence="10">
    <location>
        <begin position="276"/>
        <end position="299"/>
    </location>
</feature>
<feature type="compositionally biased region" description="Low complexity" evidence="10">
    <location>
        <begin position="74"/>
        <end position="92"/>
    </location>
</feature>
<dbReference type="Pfam" id="PF10497">
    <property type="entry name" value="zf-4CXXC_R1"/>
    <property type="match status" value="1"/>
</dbReference>
<dbReference type="GO" id="GO:0005634">
    <property type="term" value="C:nucleus"/>
    <property type="evidence" value="ECO:0007669"/>
    <property type="project" value="UniProtKB-SubCell"/>
</dbReference>
<evidence type="ECO:0000256" key="5">
    <source>
        <dbReference type="ARBA" id="ARBA00022553"/>
    </source>
</evidence>
<evidence type="ECO:0000256" key="8">
    <source>
        <dbReference type="ARBA" id="ARBA00023163"/>
    </source>
</evidence>
<name>A0A7N0ZR74_KALFE</name>
<dbReference type="InterPro" id="IPR018866">
    <property type="entry name" value="Znf-4CXXC_R1"/>
</dbReference>
<accession>A0A7N0ZR74</accession>
<keyword evidence="9" id="KW-0539">Nucleus</keyword>
<keyword evidence="13" id="KW-1185">Reference proteome</keyword>
<dbReference type="EnsemblPlants" id="Kaladp0018s0126.1.v1.1">
    <property type="protein sequence ID" value="Kaladp0018s0126.1.v1.1"/>
    <property type="gene ID" value="Kaladp0018s0126.v1.1"/>
</dbReference>
<evidence type="ECO:0000256" key="2">
    <source>
        <dbReference type="ARBA" id="ARBA00004496"/>
    </source>
</evidence>
<evidence type="ECO:0000256" key="9">
    <source>
        <dbReference type="ARBA" id="ARBA00023242"/>
    </source>
</evidence>
<keyword evidence="6" id="KW-0832">Ubl conjugation</keyword>
<evidence type="ECO:0000256" key="10">
    <source>
        <dbReference type="SAM" id="MobiDB-lite"/>
    </source>
</evidence>
<keyword evidence="4" id="KW-1017">Isopeptide bond</keyword>
<evidence type="ECO:0000259" key="11">
    <source>
        <dbReference type="Pfam" id="PF10497"/>
    </source>
</evidence>
<dbReference type="OMA" id="CNKCELL"/>
<dbReference type="InterPro" id="IPR040221">
    <property type="entry name" value="CDCA7/CDA7L"/>
</dbReference>